<dbReference type="InterPro" id="IPR000620">
    <property type="entry name" value="EamA_dom"/>
</dbReference>
<evidence type="ECO:0000256" key="4">
    <source>
        <dbReference type="ARBA" id="ARBA00023136"/>
    </source>
</evidence>
<dbReference type="Pfam" id="PF00892">
    <property type="entry name" value="EamA"/>
    <property type="match status" value="2"/>
</dbReference>
<gene>
    <name evidence="7" type="primary">eamA_4</name>
    <name evidence="7" type="ORF">IMCC3135_28895</name>
</gene>
<keyword evidence="4 5" id="KW-0472">Membrane</keyword>
<reference evidence="7 8" key="1">
    <citation type="submission" date="2016-12" db="EMBL/GenBank/DDBJ databases">
        <authorList>
            <person name="Song W.-J."/>
            <person name="Kurnit D.M."/>
        </authorList>
    </citation>
    <scope>NUCLEOTIDE SEQUENCE [LARGE SCALE GENOMIC DNA]</scope>
    <source>
        <strain evidence="7 8">IMCC3135</strain>
    </source>
</reference>
<feature type="domain" description="EamA" evidence="6">
    <location>
        <begin position="7"/>
        <end position="130"/>
    </location>
</feature>
<feature type="transmembrane region" description="Helical" evidence="5">
    <location>
        <begin position="58"/>
        <end position="79"/>
    </location>
</feature>
<dbReference type="AlphaFoldDB" id="A0A2Z2P0K0"/>
<feature type="transmembrane region" description="Helical" evidence="5">
    <location>
        <begin position="7"/>
        <end position="27"/>
    </location>
</feature>
<name>A0A2Z2P0K0_9GAMM</name>
<dbReference type="PANTHER" id="PTHR32322">
    <property type="entry name" value="INNER MEMBRANE TRANSPORTER"/>
    <property type="match status" value="1"/>
</dbReference>
<keyword evidence="3 5" id="KW-1133">Transmembrane helix</keyword>
<feature type="transmembrane region" description="Helical" evidence="5">
    <location>
        <begin position="210"/>
        <end position="232"/>
    </location>
</feature>
<evidence type="ECO:0000256" key="1">
    <source>
        <dbReference type="ARBA" id="ARBA00004141"/>
    </source>
</evidence>
<dbReference type="Gene3D" id="1.10.3730.20">
    <property type="match status" value="1"/>
</dbReference>
<feature type="transmembrane region" description="Helical" evidence="5">
    <location>
        <begin position="117"/>
        <end position="134"/>
    </location>
</feature>
<dbReference type="OrthoDB" id="7158585at2"/>
<keyword evidence="8" id="KW-1185">Reference proteome</keyword>
<feature type="transmembrane region" description="Helical" evidence="5">
    <location>
        <begin position="265"/>
        <end position="285"/>
    </location>
</feature>
<feature type="transmembrane region" description="Helical" evidence="5">
    <location>
        <begin position="91"/>
        <end position="112"/>
    </location>
</feature>
<comment type="subcellular location">
    <subcellularLocation>
        <location evidence="1">Membrane</location>
        <topology evidence="1">Multi-pass membrane protein</topology>
    </subcellularLocation>
</comment>
<dbReference type="EMBL" id="CP018632">
    <property type="protein sequence ID" value="ASJ75831.1"/>
    <property type="molecule type" value="Genomic_DNA"/>
</dbReference>
<dbReference type="Proteomes" id="UP000250079">
    <property type="component" value="Chromosome"/>
</dbReference>
<dbReference type="PANTHER" id="PTHR32322:SF9">
    <property type="entry name" value="AMINO-ACID METABOLITE EFFLUX PUMP-RELATED"/>
    <property type="match status" value="1"/>
</dbReference>
<accession>A0A2Z2P0K0</accession>
<evidence type="ECO:0000256" key="3">
    <source>
        <dbReference type="ARBA" id="ARBA00022989"/>
    </source>
</evidence>
<dbReference type="SUPFAM" id="SSF103481">
    <property type="entry name" value="Multidrug resistance efflux transporter EmrE"/>
    <property type="match status" value="2"/>
</dbReference>
<evidence type="ECO:0000259" key="6">
    <source>
        <dbReference type="Pfam" id="PF00892"/>
    </source>
</evidence>
<protein>
    <submittedName>
        <fullName evidence="7">Putative amino-acid metabolite efflux pump</fullName>
    </submittedName>
</protein>
<dbReference type="InterPro" id="IPR050638">
    <property type="entry name" value="AA-Vitamin_Transporters"/>
</dbReference>
<feature type="domain" description="EamA" evidence="6">
    <location>
        <begin position="143"/>
        <end position="282"/>
    </location>
</feature>
<feature type="transmembrane region" description="Helical" evidence="5">
    <location>
        <begin position="171"/>
        <end position="190"/>
    </location>
</feature>
<proteinExistence type="predicted"/>
<evidence type="ECO:0000313" key="7">
    <source>
        <dbReference type="EMBL" id="ASJ75831.1"/>
    </source>
</evidence>
<evidence type="ECO:0000256" key="2">
    <source>
        <dbReference type="ARBA" id="ARBA00022692"/>
    </source>
</evidence>
<sequence>MPNTHRLLALLVAAIWGVNFLAIHASLEQYPPFFLAALRWTLIAIPTLLFIPRPQVPVRYLLGYGIGFGVLQFFFLYWGMAAGMPPGLASLVLQCSAPFTVILAALFTGELLGRTRVVGLALAVAGLTVVGSQRAGVDELWPFTLVILGGLGWAFGNLASRAAKPANPLQFTLWMSVVPPLPMLVLAAMWEGTDRIGQSLLTTFDAPWAIAGLVYTCVIATVAGSGIWTWLLSRYPASAVAPFSMMVPVFGLGSAAVVLGERINAIEFAGCLMILLGVVVASFSIKAVKFAPVAVVPAAEGQAR</sequence>
<dbReference type="RefSeq" id="WP_088920681.1">
    <property type="nucleotide sequence ID" value="NZ_CP018632.1"/>
</dbReference>
<evidence type="ECO:0000313" key="8">
    <source>
        <dbReference type="Proteomes" id="UP000250079"/>
    </source>
</evidence>
<feature type="transmembrane region" description="Helical" evidence="5">
    <location>
        <begin position="140"/>
        <end position="159"/>
    </location>
</feature>
<dbReference type="KEGG" id="gai:IMCC3135_28895"/>
<evidence type="ECO:0000256" key="5">
    <source>
        <dbReference type="SAM" id="Phobius"/>
    </source>
</evidence>
<organism evidence="7 8">
    <name type="scientific">Granulosicoccus antarcticus IMCC3135</name>
    <dbReference type="NCBI Taxonomy" id="1192854"/>
    <lineage>
        <taxon>Bacteria</taxon>
        <taxon>Pseudomonadati</taxon>
        <taxon>Pseudomonadota</taxon>
        <taxon>Gammaproteobacteria</taxon>
        <taxon>Chromatiales</taxon>
        <taxon>Granulosicoccaceae</taxon>
        <taxon>Granulosicoccus</taxon>
    </lineage>
</organism>
<keyword evidence="2 5" id="KW-0812">Transmembrane</keyword>
<feature type="transmembrane region" description="Helical" evidence="5">
    <location>
        <begin position="239"/>
        <end position="259"/>
    </location>
</feature>
<dbReference type="GO" id="GO:0016020">
    <property type="term" value="C:membrane"/>
    <property type="evidence" value="ECO:0007669"/>
    <property type="project" value="UniProtKB-SubCell"/>
</dbReference>
<feature type="transmembrane region" description="Helical" evidence="5">
    <location>
        <begin position="33"/>
        <end position="51"/>
    </location>
</feature>
<dbReference type="InterPro" id="IPR037185">
    <property type="entry name" value="EmrE-like"/>
</dbReference>